<evidence type="ECO:0000256" key="1">
    <source>
        <dbReference type="SAM" id="MobiDB-lite"/>
    </source>
</evidence>
<gene>
    <name evidence="2" type="ORF">EYF80_028103</name>
</gene>
<name>A0A4Z2H9F0_9TELE</name>
<accession>A0A4Z2H9F0</accession>
<proteinExistence type="predicted"/>
<feature type="compositionally biased region" description="Polar residues" evidence="1">
    <location>
        <begin position="112"/>
        <end position="124"/>
    </location>
</feature>
<protein>
    <submittedName>
        <fullName evidence="2">Uncharacterized protein</fullName>
    </submittedName>
</protein>
<feature type="compositionally biased region" description="Gly residues" evidence="1">
    <location>
        <begin position="56"/>
        <end position="81"/>
    </location>
</feature>
<evidence type="ECO:0000313" key="3">
    <source>
        <dbReference type="Proteomes" id="UP000314294"/>
    </source>
</evidence>
<organism evidence="2 3">
    <name type="scientific">Liparis tanakae</name>
    <name type="common">Tanaka's snailfish</name>
    <dbReference type="NCBI Taxonomy" id="230148"/>
    <lineage>
        <taxon>Eukaryota</taxon>
        <taxon>Metazoa</taxon>
        <taxon>Chordata</taxon>
        <taxon>Craniata</taxon>
        <taxon>Vertebrata</taxon>
        <taxon>Euteleostomi</taxon>
        <taxon>Actinopterygii</taxon>
        <taxon>Neopterygii</taxon>
        <taxon>Teleostei</taxon>
        <taxon>Neoteleostei</taxon>
        <taxon>Acanthomorphata</taxon>
        <taxon>Eupercaria</taxon>
        <taxon>Perciformes</taxon>
        <taxon>Cottioidei</taxon>
        <taxon>Cottales</taxon>
        <taxon>Liparidae</taxon>
        <taxon>Liparis</taxon>
    </lineage>
</organism>
<keyword evidence="3" id="KW-1185">Reference proteome</keyword>
<reference evidence="2 3" key="1">
    <citation type="submission" date="2019-03" db="EMBL/GenBank/DDBJ databases">
        <title>First draft genome of Liparis tanakae, snailfish: a comprehensive survey of snailfish specific genes.</title>
        <authorList>
            <person name="Kim W."/>
            <person name="Song I."/>
            <person name="Jeong J.-H."/>
            <person name="Kim D."/>
            <person name="Kim S."/>
            <person name="Ryu S."/>
            <person name="Song J.Y."/>
            <person name="Lee S.K."/>
        </authorList>
    </citation>
    <scope>NUCLEOTIDE SEQUENCE [LARGE SCALE GENOMIC DNA]</scope>
    <source>
        <tissue evidence="2">Muscle</tissue>
    </source>
</reference>
<dbReference type="AlphaFoldDB" id="A0A4Z2H9F0"/>
<evidence type="ECO:0000313" key="2">
    <source>
        <dbReference type="EMBL" id="TNN61673.1"/>
    </source>
</evidence>
<dbReference type="Proteomes" id="UP000314294">
    <property type="component" value="Unassembled WGS sequence"/>
</dbReference>
<feature type="region of interest" description="Disordered" evidence="1">
    <location>
        <begin position="37"/>
        <end position="147"/>
    </location>
</feature>
<sequence>MHSRNVCQTEECIVLASGANTSNISHLGTKHFMWQERNLGHDNSPGSMKDQTDGHAPGGRAGGWERGSGSGEWGSGDGSGGKRSLEQIFGDHPGRREQGSAGAPAGHVEQEQAWTAAQRQQQESAPLCPREVGRGNPNLARGGTGDR</sequence>
<comment type="caution">
    <text evidence="2">The sequence shown here is derived from an EMBL/GenBank/DDBJ whole genome shotgun (WGS) entry which is preliminary data.</text>
</comment>
<dbReference type="EMBL" id="SRLO01000311">
    <property type="protein sequence ID" value="TNN61673.1"/>
    <property type="molecule type" value="Genomic_DNA"/>
</dbReference>